<sequence length="356" mass="38790">MQIRRTATAGLTLPLKHPYSIAYQNISEAKVIFLRIETRDGINGFGCASPEEAITGENFDAARELLEGEIREHLKGQDPLRRGMILARLAESTARFPSVRGAVDMALLDILGKKARLPVWQLFGGFRRSIETSITLGIAPLDETLRMARELLKQGFRILKLKGGLLVEEDAEKLNRLREIAGPKAVLRFDANQGYSVAEALRLLELAAPAEIEILEQPTPRNSPTLLGHVTQLLAVPVMADESIQTLHEAFHLAREELVDMVNIKLTKVGGFTAARRIDAVAQAAGIESMVGCMDEPALGVAAGLHFALSHENVRYADLDSFLDLEDDPSSGAVRLKKGMLIPRSAPGFGSSPGVF</sequence>
<dbReference type="GO" id="GO:0006518">
    <property type="term" value="P:peptide metabolic process"/>
    <property type="evidence" value="ECO:0007669"/>
    <property type="project" value="UniProtKB-ARBA"/>
</dbReference>
<dbReference type="InterPro" id="IPR029065">
    <property type="entry name" value="Enolase_C-like"/>
</dbReference>
<comment type="similarity">
    <text evidence="1 7">Belongs to the mandelate racemase/muconate lactonizing enzyme family.</text>
</comment>
<feature type="active site" description="Proton acceptor; specific for (S)-substrate epimerization" evidence="5">
    <location>
        <position position="265"/>
    </location>
</feature>
<evidence type="ECO:0000256" key="7">
    <source>
        <dbReference type="RuleBase" id="RU366006"/>
    </source>
</evidence>
<proteinExistence type="inferred from homology"/>
<dbReference type="Gene3D" id="3.20.20.120">
    <property type="entry name" value="Enolase-like C-terminal domain"/>
    <property type="match status" value="1"/>
</dbReference>
<dbReference type="FunFam" id="3.30.390.10:FF:000009">
    <property type="entry name" value="Hydrophobic dipeptide epimerase"/>
    <property type="match status" value="1"/>
</dbReference>
<dbReference type="EC" id="5.1.1.-" evidence="7"/>
<evidence type="ECO:0000313" key="10">
    <source>
        <dbReference type="Proteomes" id="UP000192343"/>
    </source>
</evidence>
<dbReference type="STRING" id="1963862.B4O97_06315"/>
<dbReference type="Gene3D" id="3.30.390.10">
    <property type="entry name" value="Enolase-like, N-terminal domain"/>
    <property type="match status" value="1"/>
</dbReference>
<keyword evidence="4 7" id="KW-0413">Isomerase</keyword>
<dbReference type="EMBL" id="MWQY01000006">
    <property type="protein sequence ID" value="ORC36201.1"/>
    <property type="molecule type" value="Genomic_DNA"/>
</dbReference>
<dbReference type="GO" id="GO:0046872">
    <property type="term" value="F:metal ion binding"/>
    <property type="evidence" value="ECO:0007669"/>
    <property type="project" value="UniProtKB-KW"/>
</dbReference>
<dbReference type="PANTHER" id="PTHR48073">
    <property type="entry name" value="O-SUCCINYLBENZOATE SYNTHASE-RELATED"/>
    <property type="match status" value="1"/>
</dbReference>
<feature type="binding site" evidence="6">
    <location>
        <position position="216"/>
    </location>
    <ligand>
        <name>Mg(2+)</name>
        <dbReference type="ChEBI" id="CHEBI:18420"/>
    </ligand>
</feature>
<evidence type="ECO:0000313" key="9">
    <source>
        <dbReference type="EMBL" id="ORC36201.1"/>
    </source>
</evidence>
<reference evidence="9 10" key="1">
    <citation type="submission" date="2017-03" db="EMBL/GenBank/DDBJ databases">
        <title>Draft Genome sequence of Marispirochaeta sp. strain JC444.</title>
        <authorList>
            <person name="Shivani Y."/>
            <person name="Subhash Y."/>
            <person name="Sasikala C."/>
            <person name="Ramana C."/>
        </authorList>
    </citation>
    <scope>NUCLEOTIDE SEQUENCE [LARGE SCALE GENOMIC DNA]</scope>
    <source>
        <strain evidence="9 10">JC444</strain>
    </source>
</reference>
<dbReference type="InterPro" id="IPR036849">
    <property type="entry name" value="Enolase-like_C_sf"/>
</dbReference>
<dbReference type="OrthoDB" id="9775391at2"/>
<dbReference type="RefSeq" id="WP_083049298.1">
    <property type="nucleotide sequence ID" value="NZ_MWQY01000006.1"/>
</dbReference>
<comment type="caution">
    <text evidence="9">The sequence shown here is derived from an EMBL/GenBank/DDBJ whole genome shotgun (WGS) entry which is preliminary data.</text>
</comment>
<dbReference type="InterPro" id="IPR013342">
    <property type="entry name" value="Mandelate_racemase_C"/>
</dbReference>
<feature type="domain" description="Mandelate racemase/muconate lactonizing enzyme C-terminal" evidence="8">
    <location>
        <begin position="141"/>
        <end position="237"/>
    </location>
</feature>
<dbReference type="InterPro" id="IPR034603">
    <property type="entry name" value="Dipeptide_epimerase"/>
</dbReference>
<dbReference type="Proteomes" id="UP000192343">
    <property type="component" value="Unassembled WGS sequence"/>
</dbReference>
<dbReference type="PANTHER" id="PTHR48073:SF2">
    <property type="entry name" value="O-SUCCINYLBENZOATE SYNTHASE"/>
    <property type="match status" value="1"/>
</dbReference>
<evidence type="ECO:0000256" key="5">
    <source>
        <dbReference type="PIRSR" id="PIRSR634603-1"/>
    </source>
</evidence>
<dbReference type="SFLD" id="SFLDS00001">
    <property type="entry name" value="Enolase"/>
    <property type="match status" value="1"/>
</dbReference>
<dbReference type="InterPro" id="IPR013341">
    <property type="entry name" value="Mandelate_racemase_N_dom"/>
</dbReference>
<evidence type="ECO:0000256" key="6">
    <source>
        <dbReference type="PIRSR" id="PIRSR634603-3"/>
    </source>
</evidence>
<dbReference type="SUPFAM" id="SSF51604">
    <property type="entry name" value="Enolase C-terminal domain-like"/>
    <property type="match status" value="1"/>
</dbReference>
<keyword evidence="2 6" id="KW-0479">Metal-binding</keyword>
<organism evidence="9 10">
    <name type="scientific">Marispirochaeta aestuarii</name>
    <dbReference type="NCBI Taxonomy" id="1963862"/>
    <lineage>
        <taxon>Bacteria</taxon>
        <taxon>Pseudomonadati</taxon>
        <taxon>Spirochaetota</taxon>
        <taxon>Spirochaetia</taxon>
        <taxon>Spirochaetales</taxon>
        <taxon>Spirochaetaceae</taxon>
        <taxon>Marispirochaeta</taxon>
    </lineage>
</organism>
<accession>A0A1Y1RZI4</accession>
<gene>
    <name evidence="9" type="ORF">B4O97_06315</name>
</gene>
<dbReference type="InterPro" id="IPR029017">
    <property type="entry name" value="Enolase-like_N"/>
</dbReference>
<evidence type="ECO:0000256" key="3">
    <source>
        <dbReference type="ARBA" id="ARBA00022842"/>
    </source>
</evidence>
<dbReference type="SFLD" id="SFLDG00180">
    <property type="entry name" value="muconate_cycloisomerase"/>
    <property type="match status" value="1"/>
</dbReference>
<keyword evidence="10" id="KW-1185">Reference proteome</keyword>
<protein>
    <recommendedName>
        <fullName evidence="7">Dipeptide epimerase</fullName>
        <ecNumber evidence="7">5.1.1.-</ecNumber>
    </recommendedName>
</protein>
<dbReference type="Pfam" id="PF02746">
    <property type="entry name" value="MR_MLE_N"/>
    <property type="match status" value="1"/>
</dbReference>
<evidence type="ECO:0000256" key="4">
    <source>
        <dbReference type="ARBA" id="ARBA00023235"/>
    </source>
</evidence>
<dbReference type="AlphaFoldDB" id="A0A1Y1RZI4"/>
<comment type="cofactor">
    <cofactor evidence="6 7">
        <name>Mg(2+)</name>
        <dbReference type="ChEBI" id="CHEBI:18420"/>
    </cofactor>
    <text evidence="6 7">Binds 1 Mg(2+) ion per subunit.</text>
</comment>
<dbReference type="SUPFAM" id="SSF54826">
    <property type="entry name" value="Enolase N-terminal domain-like"/>
    <property type="match status" value="1"/>
</dbReference>
<dbReference type="Pfam" id="PF13378">
    <property type="entry name" value="MR_MLE_C"/>
    <property type="match status" value="1"/>
</dbReference>
<evidence type="ECO:0000256" key="2">
    <source>
        <dbReference type="ARBA" id="ARBA00022723"/>
    </source>
</evidence>
<feature type="binding site" evidence="6">
    <location>
        <position position="241"/>
    </location>
    <ligand>
        <name>Mg(2+)</name>
        <dbReference type="ChEBI" id="CHEBI:18420"/>
    </ligand>
</feature>
<dbReference type="SFLD" id="SFLDF00009">
    <property type="entry name" value="o-succinylbenzoate_synthase"/>
    <property type="match status" value="1"/>
</dbReference>
<feature type="binding site" evidence="6">
    <location>
        <position position="190"/>
    </location>
    <ligand>
        <name>Mg(2+)</name>
        <dbReference type="ChEBI" id="CHEBI:18420"/>
    </ligand>
</feature>
<feature type="active site" description="Proton acceptor; specific for (R)-substrate epimerization" evidence="5">
    <location>
        <position position="162"/>
    </location>
</feature>
<evidence type="ECO:0000259" key="8">
    <source>
        <dbReference type="SMART" id="SM00922"/>
    </source>
</evidence>
<name>A0A1Y1RZI4_9SPIO</name>
<dbReference type="GO" id="GO:0016855">
    <property type="term" value="F:racemase and epimerase activity, acting on amino acids and derivatives"/>
    <property type="evidence" value="ECO:0007669"/>
    <property type="project" value="UniProtKB-UniRule"/>
</dbReference>
<dbReference type="CDD" id="cd03319">
    <property type="entry name" value="L-Ala-DL-Glu_epimerase"/>
    <property type="match status" value="1"/>
</dbReference>
<evidence type="ECO:0000256" key="1">
    <source>
        <dbReference type="ARBA" id="ARBA00008031"/>
    </source>
</evidence>
<dbReference type="SMART" id="SM00922">
    <property type="entry name" value="MR_MLE"/>
    <property type="match status" value="1"/>
</dbReference>
<keyword evidence="3 6" id="KW-0460">Magnesium</keyword>